<evidence type="ECO:0000256" key="1">
    <source>
        <dbReference type="SAM" id="Phobius"/>
    </source>
</evidence>
<proteinExistence type="predicted"/>
<keyword evidence="3" id="KW-1185">Reference proteome</keyword>
<accession>A0A926NC58</accession>
<name>A0A926NC58_9BACL</name>
<feature type="transmembrane region" description="Helical" evidence="1">
    <location>
        <begin position="67"/>
        <end position="90"/>
    </location>
</feature>
<dbReference type="AlphaFoldDB" id="A0A926NC58"/>
<keyword evidence="1" id="KW-0472">Membrane</keyword>
<feature type="transmembrane region" description="Helical" evidence="1">
    <location>
        <begin position="36"/>
        <end position="55"/>
    </location>
</feature>
<dbReference type="RefSeq" id="WP_191141101.1">
    <property type="nucleotide sequence ID" value="NZ_JACXAG020000013.1"/>
</dbReference>
<keyword evidence="1" id="KW-0812">Transmembrane</keyword>
<protein>
    <submittedName>
        <fullName evidence="2">Uncharacterized protein</fullName>
    </submittedName>
</protein>
<keyword evidence="1" id="KW-1133">Transmembrane helix</keyword>
<dbReference type="Proteomes" id="UP000661691">
    <property type="component" value="Unassembled WGS sequence"/>
</dbReference>
<organism evidence="2 3">
    <name type="scientific">Polycladospora coralii</name>
    <dbReference type="NCBI Taxonomy" id="2771432"/>
    <lineage>
        <taxon>Bacteria</taxon>
        <taxon>Bacillati</taxon>
        <taxon>Bacillota</taxon>
        <taxon>Bacilli</taxon>
        <taxon>Bacillales</taxon>
        <taxon>Thermoactinomycetaceae</taxon>
        <taxon>Polycladospora</taxon>
    </lineage>
</organism>
<reference evidence="2" key="1">
    <citation type="submission" date="2020-09" db="EMBL/GenBank/DDBJ databases">
        <title>A novel bacterium of genus Hazenella, isolated from South China Sea.</title>
        <authorList>
            <person name="Huang H."/>
            <person name="Mo K."/>
            <person name="Hu Y."/>
        </authorList>
    </citation>
    <scope>NUCLEOTIDE SEQUENCE</scope>
    <source>
        <strain evidence="2">IB182357</strain>
    </source>
</reference>
<evidence type="ECO:0000313" key="2">
    <source>
        <dbReference type="EMBL" id="MBD1373557.1"/>
    </source>
</evidence>
<feature type="transmembrane region" description="Helical" evidence="1">
    <location>
        <begin position="6"/>
        <end position="29"/>
    </location>
</feature>
<evidence type="ECO:0000313" key="3">
    <source>
        <dbReference type="Proteomes" id="UP000661691"/>
    </source>
</evidence>
<dbReference type="EMBL" id="JACXAH010000028">
    <property type="protein sequence ID" value="MBD1373557.1"/>
    <property type="molecule type" value="Genomic_DNA"/>
</dbReference>
<comment type="caution">
    <text evidence="2">The sequence shown here is derived from an EMBL/GenBank/DDBJ whole genome shotgun (WGS) entry which is preliminary data.</text>
</comment>
<gene>
    <name evidence="2" type="ORF">IC620_14505</name>
</gene>
<sequence length="261" mass="29996">MINIEASFIVFVVITIIVIAVISLGALIWADKTKSAFVKLAILGPFYIGLLYRSIEGIANNFDKGNLFIAYILIFGVIVFSTTFLFTIFFHMGKLPAFIKKFGSEKMYEAFKDEFKDELFSQVQYNSDKNTSTLRLKKTNWLNMFMGIDKEDNQLMSSFNSNIAYRLGSNSKICQLEFSGEPSERLKNLDGQDHVFRNGIYNNDPCYQLLVSESPIMNSYKLQAHNVVILFEDEEYQYLLGVIVRDIDHYDKSYMIGDKNL</sequence>